<evidence type="ECO:0000259" key="6">
    <source>
        <dbReference type="PROSITE" id="PS51645"/>
    </source>
</evidence>
<keyword evidence="4" id="KW-0274">FAD</keyword>
<feature type="domain" description="Photolyase/cryptochrome alpha/beta" evidence="6">
    <location>
        <begin position="196"/>
        <end position="335"/>
    </location>
</feature>
<evidence type="ECO:0000313" key="8">
    <source>
        <dbReference type="Proteomes" id="UP001189429"/>
    </source>
</evidence>
<dbReference type="InterPro" id="IPR005101">
    <property type="entry name" value="Cryptochr/Photolyase_FAD-bd"/>
</dbReference>
<dbReference type="Gene3D" id="1.10.579.10">
    <property type="entry name" value="DNA Cyclobutane Dipyrimidine Photolyase, subunit A, domain 3"/>
    <property type="match status" value="1"/>
</dbReference>
<dbReference type="Gene3D" id="3.40.50.620">
    <property type="entry name" value="HUPs"/>
    <property type="match status" value="1"/>
</dbReference>
<dbReference type="PANTHER" id="PTHR11455">
    <property type="entry name" value="CRYPTOCHROME"/>
    <property type="match status" value="1"/>
</dbReference>
<dbReference type="InterPro" id="IPR014729">
    <property type="entry name" value="Rossmann-like_a/b/a_fold"/>
</dbReference>
<dbReference type="Pfam" id="PF00875">
    <property type="entry name" value="DNA_photolyase"/>
    <property type="match status" value="1"/>
</dbReference>
<dbReference type="Pfam" id="PF03441">
    <property type="entry name" value="FAD_binding_7"/>
    <property type="match status" value="1"/>
</dbReference>
<accession>A0ABN9T958</accession>
<dbReference type="PANTHER" id="PTHR11455:SF22">
    <property type="entry name" value="CRYPTOCHROME DASH"/>
    <property type="match status" value="1"/>
</dbReference>
<dbReference type="InterPro" id="IPR036155">
    <property type="entry name" value="Crypto/Photolyase_N_sf"/>
</dbReference>
<dbReference type="PRINTS" id="PR00147">
    <property type="entry name" value="DNAPHOTLYASE"/>
</dbReference>
<comment type="similarity">
    <text evidence="2">Belongs to the DNA photolyase class-1 family.</text>
</comment>
<comment type="cofactor">
    <cofactor evidence="1">
        <name>FAD</name>
        <dbReference type="ChEBI" id="CHEBI:57692"/>
    </cofactor>
</comment>
<dbReference type="SUPFAM" id="SSF48173">
    <property type="entry name" value="Cryptochrome/photolyase FAD-binding domain"/>
    <property type="match status" value="1"/>
</dbReference>
<dbReference type="Proteomes" id="UP001189429">
    <property type="component" value="Unassembled WGS sequence"/>
</dbReference>
<dbReference type="InterPro" id="IPR006050">
    <property type="entry name" value="DNA_photolyase_N"/>
</dbReference>
<dbReference type="PROSITE" id="PS51645">
    <property type="entry name" value="PHR_CRY_ALPHA_BETA"/>
    <property type="match status" value="1"/>
</dbReference>
<dbReference type="InterPro" id="IPR004948">
    <property type="entry name" value="Nuc-triphosphatase_THEP1"/>
</dbReference>
<evidence type="ECO:0000256" key="5">
    <source>
        <dbReference type="SAM" id="MobiDB-lite"/>
    </source>
</evidence>
<dbReference type="SUPFAM" id="SSF52425">
    <property type="entry name" value="Cryptochrome/photolyase, N-terminal domain"/>
    <property type="match status" value="1"/>
</dbReference>
<dbReference type="InterPro" id="IPR036134">
    <property type="entry name" value="Crypto/Photolyase_FAD-like_sf"/>
</dbReference>
<keyword evidence="3" id="KW-0285">Flavoprotein</keyword>
<sequence length="665" mass="71492">MTGVVSPRRLHASVNLGRVAELCKERGVRVEGFLTEELRERGVRVGFDVVELAGDGRRVALARVGGGSGPRVSKYVVTVAEFESLALPILDRILDTPPRDDVVCIIDEIGKMELFSSEFISRVRRLLESPPVPVLFTIALRGSGFIAEGARAAPGLRGRLTRRTRWQAKEVGTGAAAAGPGEEAPAADGGAGGQGGCVLVWLRSELRLGDSGLLERALELCRHRGASLLPVFCFDPGEFGSSSRSAFGSPRVGEARRCFVEEAVADLSQALARRGSRLVVCDASPEAVLASLAGPADVVLACAEACPEERAAEERVRQAVGNVGADLELIDGGGTTTIFGADDLRRAGLGEGPAFPEDFRVFYDAVKDNTGSGPPEAWESHARNGSDGPPKGILTVFWGILCEQGVPVTGVISDRCNALARLGSWLQGGGLRAYKGTFRRLLGDYSSRLSAPLALGCLSPRRLCAEALDASPRGGPHVEHFVYELCWRDFFRHAARRWAGSLFLRDGPLGQARGAAREWRRDAEAEDRWRRGALGVPLVDATLRELRATGYMGNLARQIAAAFLVEELRVDWRVGADWFEALLVDYDPHSNWGQWARSAGVVPTNEAKRGRVGGTRYLDLALGLDGGEAFRYVRSWVPELAALPDAELLAPWRAAGGAGPLQLKH</sequence>
<evidence type="ECO:0000313" key="7">
    <source>
        <dbReference type="EMBL" id="CAK0841673.1"/>
    </source>
</evidence>
<dbReference type="InterPro" id="IPR002081">
    <property type="entry name" value="Cryptochrome/DNA_photolyase_1"/>
</dbReference>
<proteinExistence type="inferred from homology"/>
<dbReference type="EMBL" id="CAUYUJ010014474">
    <property type="protein sequence ID" value="CAK0841673.1"/>
    <property type="molecule type" value="Genomic_DNA"/>
</dbReference>
<reference evidence="7" key="1">
    <citation type="submission" date="2023-10" db="EMBL/GenBank/DDBJ databases">
        <authorList>
            <person name="Chen Y."/>
            <person name="Shah S."/>
            <person name="Dougan E. K."/>
            <person name="Thang M."/>
            <person name="Chan C."/>
        </authorList>
    </citation>
    <scope>NUCLEOTIDE SEQUENCE [LARGE SCALE GENOMIC DNA]</scope>
</reference>
<feature type="region of interest" description="Disordered" evidence="5">
    <location>
        <begin position="171"/>
        <end position="191"/>
    </location>
</feature>
<comment type="caution">
    <text evidence="7">The sequence shown here is derived from an EMBL/GenBank/DDBJ whole genome shotgun (WGS) entry which is preliminary data.</text>
</comment>
<dbReference type="SUPFAM" id="SSF52540">
    <property type="entry name" value="P-loop containing nucleoside triphosphate hydrolases"/>
    <property type="match status" value="1"/>
</dbReference>
<dbReference type="Gene3D" id="3.40.50.300">
    <property type="entry name" value="P-loop containing nucleotide triphosphate hydrolases"/>
    <property type="match status" value="1"/>
</dbReference>
<dbReference type="InterPro" id="IPR027417">
    <property type="entry name" value="P-loop_NTPase"/>
</dbReference>
<evidence type="ECO:0000256" key="4">
    <source>
        <dbReference type="ARBA" id="ARBA00022827"/>
    </source>
</evidence>
<evidence type="ECO:0000256" key="3">
    <source>
        <dbReference type="ARBA" id="ARBA00022630"/>
    </source>
</evidence>
<dbReference type="Gene3D" id="1.25.40.80">
    <property type="match status" value="1"/>
</dbReference>
<feature type="compositionally biased region" description="Low complexity" evidence="5">
    <location>
        <begin position="172"/>
        <end position="188"/>
    </location>
</feature>
<evidence type="ECO:0000256" key="2">
    <source>
        <dbReference type="ARBA" id="ARBA00005862"/>
    </source>
</evidence>
<name>A0ABN9T958_9DINO</name>
<gene>
    <name evidence="7" type="ORF">PCOR1329_LOCUS36827</name>
</gene>
<organism evidence="7 8">
    <name type="scientific">Prorocentrum cordatum</name>
    <dbReference type="NCBI Taxonomy" id="2364126"/>
    <lineage>
        <taxon>Eukaryota</taxon>
        <taxon>Sar</taxon>
        <taxon>Alveolata</taxon>
        <taxon>Dinophyceae</taxon>
        <taxon>Prorocentrales</taxon>
        <taxon>Prorocentraceae</taxon>
        <taxon>Prorocentrum</taxon>
    </lineage>
</organism>
<dbReference type="Pfam" id="PF03266">
    <property type="entry name" value="NTPase_1"/>
    <property type="match status" value="1"/>
</dbReference>
<evidence type="ECO:0000256" key="1">
    <source>
        <dbReference type="ARBA" id="ARBA00001974"/>
    </source>
</evidence>
<keyword evidence="8" id="KW-1185">Reference proteome</keyword>
<protein>
    <recommendedName>
        <fullName evidence="6">Photolyase/cryptochrome alpha/beta domain-containing protein</fullName>
    </recommendedName>
</protein>